<organism evidence="5 6">
    <name type="scientific">Ilumatobacter fluminis</name>
    <dbReference type="NCBI Taxonomy" id="467091"/>
    <lineage>
        <taxon>Bacteria</taxon>
        <taxon>Bacillati</taxon>
        <taxon>Actinomycetota</taxon>
        <taxon>Acidimicrobiia</taxon>
        <taxon>Acidimicrobiales</taxon>
        <taxon>Ilumatobacteraceae</taxon>
        <taxon>Ilumatobacter</taxon>
    </lineage>
</organism>
<evidence type="ECO:0000259" key="3">
    <source>
        <dbReference type="Pfam" id="PF00144"/>
    </source>
</evidence>
<evidence type="ECO:0000313" key="5">
    <source>
        <dbReference type="EMBL" id="TDT18189.1"/>
    </source>
</evidence>
<name>A0A4R7I5C3_9ACTN</name>
<comment type="caution">
    <text evidence="5">The sequence shown here is derived from an EMBL/GenBank/DDBJ whole genome shotgun (WGS) entry which is preliminary data.</text>
</comment>
<dbReference type="InterPro" id="IPR001466">
    <property type="entry name" value="Beta-lactam-related"/>
</dbReference>
<dbReference type="OrthoDB" id="5377981at2"/>
<dbReference type="PANTHER" id="PTHR46825:SF15">
    <property type="entry name" value="BETA-LACTAMASE-RELATED DOMAIN-CONTAINING PROTEIN"/>
    <property type="match status" value="1"/>
</dbReference>
<evidence type="ECO:0000313" key="6">
    <source>
        <dbReference type="Proteomes" id="UP000294558"/>
    </source>
</evidence>
<dbReference type="SUPFAM" id="SSF56601">
    <property type="entry name" value="beta-lactamase/transpeptidase-like"/>
    <property type="match status" value="1"/>
</dbReference>
<accession>A0A4R7I5C3</accession>
<feature type="chain" id="PRO_5020527938" evidence="2">
    <location>
        <begin position="40"/>
        <end position="589"/>
    </location>
</feature>
<dbReference type="PANTHER" id="PTHR46825">
    <property type="entry name" value="D-ALANYL-D-ALANINE-CARBOXYPEPTIDASE/ENDOPEPTIDASE AMPH"/>
    <property type="match status" value="1"/>
</dbReference>
<gene>
    <name evidence="5" type="ORF">BDK89_3806</name>
</gene>
<feature type="region of interest" description="Disordered" evidence="1">
    <location>
        <begin position="41"/>
        <end position="103"/>
    </location>
</feature>
<feature type="domain" description="Beta-lactamase-related" evidence="3">
    <location>
        <begin position="122"/>
        <end position="453"/>
    </location>
</feature>
<sequence length="589" mass="61607">MTIERASSGTATQQGRRLRRPVVASAVGVAMVLALTACADDAAAPSDETAPSTTETTTETTTDTTTDTTTETTAGTVETTQPEPADEDESEAAPAGPPGDPAQTVTAADVEAALALVPDEMESMLAASGVPGMAVAIVFEDEVVFADGFGVREVGTDDPVGPDTVFQVASVSKAISGSAVSAVVGDGTIAWDDPIVDHLPGFELSDPYIGEHVTFADMFTHDSGLPSHAGDLLEDLGYDRDEVLARLVHEPLSPFRAQHQYTNFGLTAAAEAAANASDQTWDDLIEQRLFAPAGMDATSARFADYIGADDRAIPHQRDDEGTWIVTTDQRDPDPQAPAGGVSSTANDLGRWMRLQLASGELDGEQIIDPDALLTMYTPHSVSNPPGTPSAHTGHYGLGSGVGVRDDGFTEWSHSGAFLLGTATRYVMVPGQQLGVAVITNGQPVGLPEAAAATIVDLIVDGAPRLDWFAGYSGLMASLYEPETPTDWREPVADPAAPLDASAYVGVYDNDYYGPMTVDDRSGVLVMTLGPDPMEFELSPYDGDTFLFTPPGENALGPTGIEFDVVDGQAVSVTAEFYDLNGLGTWVAAG</sequence>
<dbReference type="Pfam" id="PF00144">
    <property type="entry name" value="Beta-lactamase"/>
    <property type="match status" value="1"/>
</dbReference>
<feature type="domain" description="Peptidase S12 Pab87-related C-terminal" evidence="4">
    <location>
        <begin position="490"/>
        <end position="575"/>
    </location>
</feature>
<keyword evidence="6" id="KW-1185">Reference proteome</keyword>
<dbReference type="InterPro" id="IPR050491">
    <property type="entry name" value="AmpC-like"/>
</dbReference>
<dbReference type="RefSeq" id="WP_133870421.1">
    <property type="nucleotide sequence ID" value="NZ_SOAU01000001.1"/>
</dbReference>
<dbReference type="EMBL" id="SOAU01000001">
    <property type="protein sequence ID" value="TDT18189.1"/>
    <property type="molecule type" value="Genomic_DNA"/>
</dbReference>
<feature type="compositionally biased region" description="Low complexity" evidence="1">
    <location>
        <begin position="53"/>
        <end position="83"/>
    </location>
</feature>
<dbReference type="Proteomes" id="UP000294558">
    <property type="component" value="Unassembled WGS sequence"/>
</dbReference>
<evidence type="ECO:0000256" key="1">
    <source>
        <dbReference type="SAM" id="MobiDB-lite"/>
    </source>
</evidence>
<dbReference type="Gene3D" id="3.40.710.10">
    <property type="entry name" value="DD-peptidase/beta-lactamase superfamily"/>
    <property type="match status" value="1"/>
</dbReference>
<feature type="region of interest" description="Disordered" evidence="1">
    <location>
        <begin position="326"/>
        <end position="345"/>
    </location>
</feature>
<dbReference type="InterPro" id="IPR012338">
    <property type="entry name" value="Beta-lactam/transpept-like"/>
</dbReference>
<feature type="signal peptide" evidence="2">
    <location>
        <begin position="1"/>
        <end position="39"/>
    </location>
</feature>
<dbReference type="Gene3D" id="2.40.128.600">
    <property type="match status" value="1"/>
</dbReference>
<dbReference type="AlphaFoldDB" id="A0A4R7I5C3"/>
<dbReference type="Pfam" id="PF11954">
    <property type="entry name" value="DUF3471"/>
    <property type="match status" value="1"/>
</dbReference>
<reference evidence="5 6" key="1">
    <citation type="submission" date="2019-03" db="EMBL/GenBank/DDBJ databases">
        <title>Sequencing the genomes of 1000 actinobacteria strains.</title>
        <authorList>
            <person name="Klenk H.-P."/>
        </authorList>
    </citation>
    <scope>NUCLEOTIDE SEQUENCE [LARGE SCALE GENOMIC DNA]</scope>
    <source>
        <strain evidence="5 6">DSM 18936</strain>
    </source>
</reference>
<protein>
    <submittedName>
        <fullName evidence="5">CubicO group peptidase (Beta-lactamase class C family)</fullName>
    </submittedName>
</protein>
<proteinExistence type="predicted"/>
<evidence type="ECO:0000256" key="2">
    <source>
        <dbReference type="SAM" id="SignalP"/>
    </source>
</evidence>
<keyword evidence="2" id="KW-0732">Signal</keyword>
<dbReference type="InterPro" id="IPR021860">
    <property type="entry name" value="Peptidase_S12_Pab87-rel_C"/>
</dbReference>
<evidence type="ECO:0000259" key="4">
    <source>
        <dbReference type="Pfam" id="PF11954"/>
    </source>
</evidence>